<keyword evidence="3" id="KW-1185">Reference proteome</keyword>
<dbReference type="AlphaFoldDB" id="A0AAE3SL18"/>
<gene>
    <name evidence="2" type="ORF">OM074_15940</name>
</gene>
<dbReference type="RefSeq" id="WP_301201229.1">
    <property type="nucleotide sequence ID" value="NZ_JAPDPI010000038.1"/>
</dbReference>
<evidence type="ECO:0000313" key="2">
    <source>
        <dbReference type="EMBL" id="MCW3807128.1"/>
    </source>
</evidence>
<feature type="domain" description="Secretion system C-terminal sorting" evidence="1">
    <location>
        <begin position="469"/>
        <end position="534"/>
    </location>
</feature>
<reference evidence="2" key="1">
    <citation type="submission" date="2022-10" db="EMBL/GenBank/DDBJ databases">
        <authorList>
            <person name="Yu W.X."/>
        </authorList>
    </citation>
    <scope>NUCLEOTIDE SEQUENCE</scope>
    <source>
        <strain evidence="2">D04</strain>
    </source>
</reference>
<protein>
    <submittedName>
        <fullName evidence="2">T9SS type A sorting domain-containing protein</fullName>
    </submittedName>
</protein>
<evidence type="ECO:0000313" key="3">
    <source>
        <dbReference type="Proteomes" id="UP001207408"/>
    </source>
</evidence>
<comment type="caution">
    <text evidence="2">The sequence shown here is derived from an EMBL/GenBank/DDBJ whole genome shotgun (WGS) entry which is preliminary data.</text>
</comment>
<dbReference type="EMBL" id="JAPDPI010000038">
    <property type="protein sequence ID" value="MCW3807128.1"/>
    <property type="molecule type" value="Genomic_DNA"/>
</dbReference>
<dbReference type="NCBIfam" id="TIGR04183">
    <property type="entry name" value="Por_Secre_tail"/>
    <property type="match status" value="1"/>
</dbReference>
<proteinExistence type="predicted"/>
<dbReference type="Gene3D" id="2.40.128.720">
    <property type="match status" value="1"/>
</dbReference>
<dbReference type="Proteomes" id="UP001207408">
    <property type="component" value="Unassembled WGS sequence"/>
</dbReference>
<dbReference type="Pfam" id="PF18962">
    <property type="entry name" value="Por_Secre_tail"/>
    <property type="match status" value="1"/>
</dbReference>
<name>A0AAE3SL18_9BACT</name>
<dbReference type="Gene3D" id="2.60.40.10">
    <property type="entry name" value="Immunoglobulins"/>
    <property type="match status" value="1"/>
</dbReference>
<dbReference type="InterPro" id="IPR026444">
    <property type="entry name" value="Secre_tail"/>
</dbReference>
<organism evidence="2 3">
    <name type="scientific">Plebeiibacterium marinum</name>
    <dbReference type="NCBI Taxonomy" id="2992111"/>
    <lineage>
        <taxon>Bacteria</taxon>
        <taxon>Pseudomonadati</taxon>
        <taxon>Bacteroidota</taxon>
        <taxon>Bacteroidia</taxon>
        <taxon>Marinilabiliales</taxon>
        <taxon>Marinilabiliaceae</taxon>
        <taxon>Plebeiibacterium</taxon>
    </lineage>
</organism>
<accession>A0AAE3SL18</accession>
<sequence>MTRLFTFLLLGTMMLLVPEFKMYAADKKVGSVDYYNYAEGGEKPATPSSTTQKFYNSEGVLSFELTSSGLTTYAYNESGLLSEAVSYYSSYDLNQWVFSSKTSYEYDASNQIVRQNSLNEAGEITGYTSFENYINGKYQDRKSMSADGSTVYYWQQFEYTFNAGVLETTIQKYKPSAEDDAVILGKIEYVYTNDLLESEAFSPVVDGNYDNTAQGAYVITYDYDAEGNLTSDTNSSISRWGNYVAVNDYNYHDYSADYLPLNIAAQVISGEGIAPNTVQLTWDASTSGDVTGYMVIVDNLVEGIVTETTYTTSALTNGNHMFGVVAVVNGKTSTATDLVTLNVADAGVIPATNLSVVSISDPDESGAYPVELSWDAPVSDSEITSYRVYYSQYSYTEFTETSGIVNIPSWYAVGQDEFGDEIGLDVNLYVVTIYTTGIADPSNSVTVNAVDGTYTAIDDFEVNTSVVTMYPNPASSYVNFTEPVMVKIYTLSGSVAAVYNSYVESVNIEELTNGIYIVETTTITGGKTQTKLMVK</sequence>
<evidence type="ECO:0000259" key="1">
    <source>
        <dbReference type="Pfam" id="PF18962"/>
    </source>
</evidence>
<dbReference type="InterPro" id="IPR013783">
    <property type="entry name" value="Ig-like_fold"/>
</dbReference>